<name>A0A6N8U376_9FIRM</name>
<dbReference type="AlphaFoldDB" id="A0A6N8U376"/>
<dbReference type="InterPro" id="IPR052200">
    <property type="entry name" value="Protoporphyrinogen_IX_DH"/>
</dbReference>
<dbReference type="Pfam" id="PF12724">
    <property type="entry name" value="Flavodoxin_5"/>
    <property type="match status" value="1"/>
</dbReference>
<dbReference type="PANTHER" id="PTHR38030:SF2">
    <property type="entry name" value="PROTOPORPHYRINOGEN IX DEHYDROGENASE [QUINONE]"/>
    <property type="match status" value="1"/>
</dbReference>
<proteinExistence type="predicted"/>
<keyword evidence="3" id="KW-1185">Reference proteome</keyword>
<dbReference type="GO" id="GO:0070819">
    <property type="term" value="F:menaquinone-dependent protoporphyrinogen oxidase activity"/>
    <property type="evidence" value="ECO:0007669"/>
    <property type="project" value="TreeGrafter"/>
</dbReference>
<dbReference type="GO" id="GO:0010181">
    <property type="term" value="F:FMN binding"/>
    <property type="evidence" value="ECO:0007669"/>
    <property type="project" value="TreeGrafter"/>
</dbReference>
<comment type="caution">
    <text evidence="2">The sequence shown here is derived from an EMBL/GenBank/DDBJ whole genome shotgun (WGS) entry which is preliminary data.</text>
</comment>
<dbReference type="SUPFAM" id="SSF52218">
    <property type="entry name" value="Flavoproteins"/>
    <property type="match status" value="1"/>
</dbReference>
<sequence>MKHAIVLYQSKYGSAKKYAEWIKNSLSCELAAIKDYRGNLNNYEVIIFAGGIYAGGIDGIRQLKKLLGGSSQAAVLIFATGASPYDEKAIEELRKRNLKDFPVSAALFYGRGIYDESVMSFKDRTMCRMLRKSLMKKDPKTFTEPWMLGLVESQGEHADWMDQSFIEPLLAFVENILSA</sequence>
<dbReference type="RefSeq" id="WP_160624191.1">
    <property type="nucleotide sequence ID" value="NZ_WUUQ01000001.1"/>
</dbReference>
<dbReference type="PANTHER" id="PTHR38030">
    <property type="entry name" value="PROTOPORPHYRINOGEN IX DEHYDROGENASE [MENAQUINONE]"/>
    <property type="match status" value="1"/>
</dbReference>
<dbReference type="InterPro" id="IPR026816">
    <property type="entry name" value="Flavodoxin_dom"/>
</dbReference>
<reference evidence="2 3" key="2">
    <citation type="submission" date="2020-01" db="EMBL/GenBank/DDBJ databases">
        <title>Clostridiaceae sp. nov. isolated from the gut of human by culturomics.</title>
        <authorList>
            <person name="Chang Y."/>
        </authorList>
    </citation>
    <scope>NUCLEOTIDE SEQUENCE [LARGE SCALE GENOMIC DNA]</scope>
    <source>
        <strain evidence="2 3">DONG20-135</strain>
    </source>
</reference>
<dbReference type="Gene3D" id="3.40.50.360">
    <property type="match status" value="1"/>
</dbReference>
<gene>
    <name evidence="2" type="ORF">GSF08_01950</name>
</gene>
<dbReference type="GO" id="GO:0006783">
    <property type="term" value="P:heme biosynthetic process"/>
    <property type="evidence" value="ECO:0007669"/>
    <property type="project" value="TreeGrafter"/>
</dbReference>
<dbReference type="EMBL" id="WUUQ01000001">
    <property type="protein sequence ID" value="MXQ72708.1"/>
    <property type="molecule type" value="Genomic_DNA"/>
</dbReference>
<reference evidence="2 3" key="1">
    <citation type="submission" date="2019-12" db="EMBL/GenBank/DDBJ databases">
        <authorList>
            <person name="Yang R."/>
        </authorList>
    </citation>
    <scope>NUCLEOTIDE SEQUENCE [LARGE SCALE GENOMIC DNA]</scope>
    <source>
        <strain evidence="2 3">DONG20-135</strain>
    </source>
</reference>
<dbReference type="Proteomes" id="UP000434036">
    <property type="component" value="Unassembled WGS sequence"/>
</dbReference>
<feature type="domain" description="Flavodoxin" evidence="1">
    <location>
        <begin position="5"/>
        <end position="137"/>
    </location>
</feature>
<organism evidence="2 3">
    <name type="scientific">Copranaerobaculum intestinale</name>
    <dbReference type="NCBI Taxonomy" id="2692629"/>
    <lineage>
        <taxon>Bacteria</taxon>
        <taxon>Bacillati</taxon>
        <taxon>Bacillota</taxon>
        <taxon>Erysipelotrichia</taxon>
        <taxon>Erysipelotrichales</taxon>
        <taxon>Erysipelotrichaceae</taxon>
        <taxon>Copranaerobaculum</taxon>
    </lineage>
</organism>
<evidence type="ECO:0000259" key="1">
    <source>
        <dbReference type="Pfam" id="PF12724"/>
    </source>
</evidence>
<dbReference type="InterPro" id="IPR029039">
    <property type="entry name" value="Flavoprotein-like_sf"/>
</dbReference>
<accession>A0A6N8U376</accession>
<protein>
    <submittedName>
        <fullName evidence="2">Flavodoxin</fullName>
    </submittedName>
</protein>
<evidence type="ECO:0000313" key="3">
    <source>
        <dbReference type="Proteomes" id="UP000434036"/>
    </source>
</evidence>
<evidence type="ECO:0000313" key="2">
    <source>
        <dbReference type="EMBL" id="MXQ72708.1"/>
    </source>
</evidence>